<evidence type="ECO:0000256" key="7">
    <source>
        <dbReference type="ARBA" id="ARBA00023128"/>
    </source>
</evidence>
<evidence type="ECO:0000256" key="9">
    <source>
        <dbReference type="ARBA" id="ARBA00032159"/>
    </source>
</evidence>
<comment type="caution">
    <text evidence="12">The sequence shown here is derived from an EMBL/GenBank/DDBJ whole genome shotgun (WGS) entry which is preliminary data.</text>
</comment>
<dbReference type="EMBL" id="SKBQ01000035">
    <property type="protein sequence ID" value="TPX13292.1"/>
    <property type="molecule type" value="Genomic_DNA"/>
</dbReference>
<dbReference type="InParanoid" id="A0A507ATH7"/>
<evidence type="ECO:0000256" key="8">
    <source>
        <dbReference type="ARBA" id="ARBA00023136"/>
    </source>
</evidence>
<dbReference type="Pfam" id="PF17050">
    <property type="entry name" value="AIM5"/>
    <property type="match status" value="1"/>
</dbReference>
<evidence type="ECO:0000256" key="3">
    <source>
        <dbReference type="ARBA" id="ARBA00009188"/>
    </source>
</evidence>
<keyword evidence="5" id="KW-0812">Transmembrane</keyword>
<dbReference type="GO" id="GO:0042407">
    <property type="term" value="P:cristae formation"/>
    <property type="evidence" value="ECO:0007669"/>
    <property type="project" value="InterPro"/>
</dbReference>
<dbReference type="Proteomes" id="UP000319257">
    <property type="component" value="Unassembled WGS sequence"/>
</dbReference>
<accession>A0A507ATH7</accession>
<evidence type="ECO:0000256" key="5">
    <source>
        <dbReference type="ARBA" id="ARBA00022692"/>
    </source>
</evidence>
<dbReference type="GeneID" id="41973712"/>
<comment type="subcellular location">
    <subcellularLocation>
        <location evidence="2">Membrane</location>
    </subcellularLocation>
    <subcellularLocation>
        <location evidence="11">Mitochondrion inner membrane</location>
        <topology evidence="11">Single-pass membrane protein</topology>
    </subcellularLocation>
</comment>
<proteinExistence type="inferred from homology"/>
<evidence type="ECO:0000256" key="10">
    <source>
        <dbReference type="ARBA" id="ARBA00032985"/>
    </source>
</evidence>
<comment type="similarity">
    <text evidence="3 11">Belongs to the MICOS complex subunit Mic12 family.</text>
</comment>
<name>A0A507ATH7_9PEZI</name>
<evidence type="ECO:0000313" key="13">
    <source>
        <dbReference type="Proteomes" id="UP000319257"/>
    </source>
</evidence>
<keyword evidence="11" id="KW-0999">Mitochondrion inner membrane</keyword>
<dbReference type="GO" id="GO:0061617">
    <property type="term" value="C:MICOS complex"/>
    <property type="evidence" value="ECO:0007669"/>
    <property type="project" value="UniProtKB-UniRule"/>
</dbReference>
<keyword evidence="6" id="KW-1133">Transmembrane helix</keyword>
<keyword evidence="13" id="KW-1185">Reference proteome</keyword>
<evidence type="ECO:0000256" key="6">
    <source>
        <dbReference type="ARBA" id="ARBA00022989"/>
    </source>
</evidence>
<comment type="subunit">
    <text evidence="11">Component of the mitochondrial contact site and cristae organizing system (MICOS) complex.</text>
</comment>
<dbReference type="GO" id="GO:0044284">
    <property type="term" value="C:mitochondrial crista junction"/>
    <property type="evidence" value="ECO:0007669"/>
    <property type="project" value="InterPro"/>
</dbReference>
<sequence>MGFTTGFTGGVTLTLSLAYLGVLAHQRNRQYQGELLRANAIVLNQLSSTAESPAPVLPPQRPDHLAAARDNLVETAKDRWNAEIEGAVRWAQNKDWTEVREDAEGVFSRLWTQAFGGSSVGEAAAVARDGLASRGAAAKDAAQAEARSVSAAARSALEETKAQAPKIKAAVQDAVQRGVEKGKEVVDKAKAAAGAAEDSAKAALNGSDVEKALRQRYQKSDSMSKSVKEMFGVRDSSPEPTLQYKTDILIADCRGRVWQLYGYEDRAPVCTMGRFSSRFCRRSAPMIGLISAAGTSKNTFLLAVRWAVSPRTATAESHPRAREPSSQVGPEIGQPYAANHEAQTIWHHPLRDRNAWFTTARALCSGSPSTWSGTLYDAKLAGRPALPAALHSAFAVLGTARGLGRSKREY</sequence>
<evidence type="ECO:0000256" key="2">
    <source>
        <dbReference type="ARBA" id="ARBA00004370"/>
    </source>
</evidence>
<dbReference type="RefSeq" id="XP_030995003.1">
    <property type="nucleotide sequence ID" value="XM_031140878.1"/>
</dbReference>
<evidence type="ECO:0000313" key="12">
    <source>
        <dbReference type="EMBL" id="TPX13292.1"/>
    </source>
</evidence>
<keyword evidence="8" id="KW-0472">Membrane</keyword>
<protein>
    <recommendedName>
        <fullName evidence="4 11">MICOS complex subunit MIC12</fullName>
    </recommendedName>
    <alternativeName>
        <fullName evidence="10 11">Altered inheritance of mitochondria protein 5, mitochondrial</fullName>
    </alternativeName>
    <alternativeName>
        <fullName evidence="9 11">Found in mitochondrial proteome protein 51</fullName>
    </alternativeName>
</protein>
<dbReference type="OrthoDB" id="4037694at2759"/>
<gene>
    <name evidence="12" type="ORF">E0L32_006265</name>
</gene>
<dbReference type="AlphaFoldDB" id="A0A507ATH7"/>
<keyword evidence="7 11" id="KW-0496">Mitochondrion</keyword>
<evidence type="ECO:0000256" key="11">
    <source>
        <dbReference type="RuleBase" id="RU363010"/>
    </source>
</evidence>
<evidence type="ECO:0000256" key="4">
    <source>
        <dbReference type="ARBA" id="ARBA00018170"/>
    </source>
</evidence>
<organism evidence="12 13">
    <name type="scientific">Thyridium curvatum</name>
    <dbReference type="NCBI Taxonomy" id="1093900"/>
    <lineage>
        <taxon>Eukaryota</taxon>
        <taxon>Fungi</taxon>
        <taxon>Dikarya</taxon>
        <taxon>Ascomycota</taxon>
        <taxon>Pezizomycotina</taxon>
        <taxon>Sordariomycetes</taxon>
        <taxon>Sordariomycetidae</taxon>
        <taxon>Thyridiales</taxon>
        <taxon>Thyridiaceae</taxon>
        <taxon>Thyridium</taxon>
    </lineage>
</organism>
<comment type="function">
    <text evidence="1 11">Component of the MICOS complex, a large protein complex of the mitochondrial inner membrane that plays crucial roles in the maintenance of crista junctions, inner membrane architecture, and formation of contact sites to the outer membrane.</text>
</comment>
<evidence type="ECO:0000256" key="1">
    <source>
        <dbReference type="ARBA" id="ARBA00002689"/>
    </source>
</evidence>
<dbReference type="InterPro" id="IPR031463">
    <property type="entry name" value="Mic12"/>
</dbReference>
<reference evidence="12 13" key="1">
    <citation type="submission" date="2019-06" db="EMBL/GenBank/DDBJ databases">
        <title>Draft genome sequence of the filamentous fungus Phialemoniopsis curvata isolated from diesel fuel.</title>
        <authorList>
            <person name="Varaljay V.A."/>
            <person name="Lyon W.J."/>
            <person name="Crouch A.L."/>
            <person name="Drake C.E."/>
            <person name="Hollomon J.M."/>
            <person name="Nadeau L.J."/>
            <person name="Nunn H.S."/>
            <person name="Stevenson B.S."/>
            <person name="Bojanowski C.L."/>
            <person name="Crookes-Goodson W.J."/>
        </authorList>
    </citation>
    <scope>NUCLEOTIDE SEQUENCE [LARGE SCALE GENOMIC DNA]</scope>
    <source>
        <strain evidence="12 13">D216</strain>
    </source>
</reference>